<dbReference type="EMBL" id="MFEN01000003">
    <property type="protein sequence ID" value="OGE84595.1"/>
    <property type="molecule type" value="Genomic_DNA"/>
</dbReference>
<dbReference type="InterPro" id="IPR020846">
    <property type="entry name" value="MFS_dom"/>
</dbReference>
<evidence type="ECO:0000256" key="4">
    <source>
        <dbReference type="SAM" id="Phobius"/>
    </source>
</evidence>
<dbReference type="Gene3D" id="1.20.1250.20">
    <property type="entry name" value="MFS general substrate transporter like domains"/>
    <property type="match status" value="1"/>
</dbReference>
<reference evidence="6 7" key="1">
    <citation type="journal article" date="2016" name="Nat. Commun.">
        <title>Thousands of microbial genomes shed light on interconnected biogeochemical processes in an aquifer system.</title>
        <authorList>
            <person name="Anantharaman K."/>
            <person name="Brown C.T."/>
            <person name="Hug L.A."/>
            <person name="Sharon I."/>
            <person name="Castelle C.J."/>
            <person name="Probst A.J."/>
            <person name="Thomas B.C."/>
            <person name="Singh A."/>
            <person name="Wilkins M.J."/>
            <person name="Karaoz U."/>
            <person name="Brodie E.L."/>
            <person name="Williams K.H."/>
            <person name="Hubbard S.S."/>
            <person name="Banfield J.F."/>
        </authorList>
    </citation>
    <scope>NUCLEOTIDE SEQUENCE [LARGE SCALE GENOMIC DNA]</scope>
</reference>
<keyword evidence="1 4" id="KW-0812">Transmembrane</keyword>
<feature type="transmembrane region" description="Helical" evidence="4">
    <location>
        <begin position="170"/>
        <end position="188"/>
    </location>
</feature>
<feature type="transmembrane region" description="Helical" evidence="4">
    <location>
        <begin position="103"/>
        <end position="120"/>
    </location>
</feature>
<keyword evidence="2 4" id="KW-1133">Transmembrane helix</keyword>
<feature type="transmembrane region" description="Helical" evidence="4">
    <location>
        <begin position="79"/>
        <end position="97"/>
    </location>
</feature>
<dbReference type="InterPro" id="IPR011701">
    <property type="entry name" value="MFS"/>
</dbReference>
<feature type="transmembrane region" description="Helical" evidence="4">
    <location>
        <begin position="141"/>
        <end position="164"/>
    </location>
</feature>
<evidence type="ECO:0000256" key="1">
    <source>
        <dbReference type="ARBA" id="ARBA00022692"/>
    </source>
</evidence>
<protein>
    <recommendedName>
        <fullName evidence="5">Major facilitator superfamily (MFS) profile domain-containing protein</fullName>
    </recommendedName>
</protein>
<dbReference type="InterPro" id="IPR036259">
    <property type="entry name" value="MFS_trans_sf"/>
</dbReference>
<proteinExistence type="predicted"/>
<accession>A0A1F5P450</accession>
<dbReference type="AlphaFoldDB" id="A0A1F5P450"/>
<keyword evidence="3 4" id="KW-0472">Membrane</keyword>
<dbReference type="PANTHER" id="PTHR23518:SF2">
    <property type="entry name" value="MAJOR FACILITATOR SUPERFAMILY TRANSPORTER"/>
    <property type="match status" value="1"/>
</dbReference>
<feature type="transmembrane region" description="Helical" evidence="4">
    <location>
        <begin position="375"/>
        <end position="394"/>
    </location>
</feature>
<organism evidence="6 7">
    <name type="scientific">Candidatus Doudnabacteria bacterium RIFCSPHIGHO2_01_FULL_49_9</name>
    <dbReference type="NCBI Taxonomy" id="1817827"/>
    <lineage>
        <taxon>Bacteria</taxon>
        <taxon>Candidatus Doudnaibacteriota</taxon>
    </lineage>
</organism>
<comment type="caution">
    <text evidence="6">The sequence shown here is derived from an EMBL/GenBank/DDBJ whole genome shotgun (WGS) entry which is preliminary data.</text>
</comment>
<dbReference type="GO" id="GO:0022857">
    <property type="term" value="F:transmembrane transporter activity"/>
    <property type="evidence" value="ECO:0007669"/>
    <property type="project" value="InterPro"/>
</dbReference>
<feature type="transmembrane region" description="Helical" evidence="4">
    <location>
        <begin position="288"/>
        <end position="304"/>
    </location>
</feature>
<feature type="transmembrane region" description="Helical" evidence="4">
    <location>
        <begin position="260"/>
        <end position="281"/>
    </location>
</feature>
<dbReference type="Proteomes" id="UP000176339">
    <property type="component" value="Unassembled WGS sequence"/>
</dbReference>
<name>A0A1F5P450_9BACT</name>
<evidence type="ECO:0000259" key="5">
    <source>
        <dbReference type="PROSITE" id="PS50850"/>
    </source>
</evidence>
<evidence type="ECO:0000313" key="7">
    <source>
        <dbReference type="Proteomes" id="UP000176339"/>
    </source>
</evidence>
<dbReference type="PANTHER" id="PTHR23518">
    <property type="entry name" value="C-METHYLTRANSFERASE"/>
    <property type="match status" value="1"/>
</dbReference>
<gene>
    <name evidence="6" type="ORF">A2846_03660</name>
</gene>
<dbReference type="Pfam" id="PF07690">
    <property type="entry name" value="MFS_1"/>
    <property type="match status" value="1"/>
</dbReference>
<evidence type="ECO:0000313" key="6">
    <source>
        <dbReference type="EMBL" id="OGE84595.1"/>
    </source>
</evidence>
<feature type="transmembrane region" description="Helical" evidence="4">
    <location>
        <begin position="50"/>
        <end position="72"/>
    </location>
</feature>
<feature type="domain" description="Major facilitator superfamily (MFS) profile" evidence="5">
    <location>
        <begin position="14"/>
        <end position="397"/>
    </location>
</feature>
<evidence type="ECO:0000256" key="2">
    <source>
        <dbReference type="ARBA" id="ARBA00022989"/>
    </source>
</evidence>
<dbReference type="SUPFAM" id="SSF103473">
    <property type="entry name" value="MFS general substrate transporter"/>
    <property type="match status" value="1"/>
</dbReference>
<evidence type="ECO:0000256" key="3">
    <source>
        <dbReference type="ARBA" id="ARBA00023136"/>
    </source>
</evidence>
<feature type="transmembrane region" description="Helical" evidence="4">
    <location>
        <begin position="223"/>
        <end position="248"/>
    </location>
</feature>
<sequence length="404" mass="44105">MHNIHPRRRAIPAGVRLITFATTIRWIGWGFFEALLPIFIFSFADSYAETGLFSSVFDVMFLISLPAIGALADKVAAKTLIIIGLAMYPFIGIGYFLAGATGIAAFIVLTKALNGTAYALDSVGRSAYFMRHVPKDKIATAFGYFESMSTFWWILAVLSSIFLIKVVEVHWLFLLLIPSHLIAIWIISKLRADNHESMKDGVKDVLRDGAYASMIREIKEWGAGLKLIGFLVFFLSLISPVIDFFIPILTYADSASIEKAVLIAAVMAIPAVFGAFWGKIADRYKKNGIFWGLGIAAFLIFALGQTDVYIFHLGLAFLIKCALEVVNLASDGITTRIIRPEHYGRLSGAMQAIGDVGSLIGPISLGLLIDQAGASFAFTAVSIASIAMLCLLMFKSHALSPKEI</sequence>
<dbReference type="PROSITE" id="PS50850">
    <property type="entry name" value="MFS"/>
    <property type="match status" value="1"/>
</dbReference>